<name>R1EQN2_BOTPV</name>
<reference evidence="3" key="1">
    <citation type="journal article" date="2013" name="Genome Announc.">
        <title>Draft genome sequence of Neofusicoccum parvum isolate UCR-NP2, a fungal vascular pathogen associated with grapevine cankers.</title>
        <authorList>
            <person name="Blanco-Ulate B."/>
            <person name="Rolshausen P."/>
            <person name="Cantu D."/>
        </authorList>
    </citation>
    <scope>NUCLEOTIDE SEQUENCE [LARGE SCALE GENOMIC DNA]</scope>
    <source>
        <strain evidence="3">UCR-NP2</strain>
    </source>
</reference>
<evidence type="ECO:0000313" key="3">
    <source>
        <dbReference type="Proteomes" id="UP000013521"/>
    </source>
</evidence>
<dbReference type="AlphaFoldDB" id="R1EQN2"/>
<dbReference type="EMBL" id="KB916014">
    <property type="protein sequence ID" value="EOD50083.1"/>
    <property type="molecule type" value="Genomic_DNA"/>
</dbReference>
<evidence type="ECO:0000313" key="2">
    <source>
        <dbReference type="EMBL" id="EOD50083.1"/>
    </source>
</evidence>
<sequence length="83" mass="9119">MSLGSGFAVFLNHCKYRHEHAGPGNPRLAQDGQLQHDQYGAARHEQRPVSPAMDQLADARDDIRTASSIQPRRPSSISSEASH</sequence>
<feature type="region of interest" description="Disordered" evidence="1">
    <location>
        <begin position="18"/>
        <end position="83"/>
    </location>
</feature>
<feature type="compositionally biased region" description="Low complexity" evidence="1">
    <location>
        <begin position="67"/>
        <end position="83"/>
    </location>
</feature>
<gene>
    <name evidence="2" type="ORF">UCRNP2_3143</name>
</gene>
<evidence type="ECO:0000256" key="1">
    <source>
        <dbReference type="SAM" id="MobiDB-lite"/>
    </source>
</evidence>
<dbReference type="Proteomes" id="UP000013521">
    <property type="component" value="Unassembled WGS sequence"/>
</dbReference>
<protein>
    <submittedName>
        <fullName evidence="2">Uncharacterized protein</fullName>
    </submittedName>
</protein>
<dbReference type="KEGG" id="npa:UCRNP2_3143"/>
<organism evidence="2 3">
    <name type="scientific">Botryosphaeria parva (strain UCR-NP2)</name>
    <name type="common">Grapevine canker fungus</name>
    <name type="synonym">Neofusicoccum parvum</name>
    <dbReference type="NCBI Taxonomy" id="1287680"/>
    <lineage>
        <taxon>Eukaryota</taxon>
        <taxon>Fungi</taxon>
        <taxon>Dikarya</taxon>
        <taxon>Ascomycota</taxon>
        <taxon>Pezizomycotina</taxon>
        <taxon>Dothideomycetes</taxon>
        <taxon>Dothideomycetes incertae sedis</taxon>
        <taxon>Botryosphaeriales</taxon>
        <taxon>Botryosphaeriaceae</taxon>
        <taxon>Neofusicoccum</taxon>
    </lineage>
</organism>
<proteinExistence type="predicted"/>
<dbReference type="HOGENOM" id="CLU_2542336_0_0_1"/>
<accession>R1EQN2</accession>